<dbReference type="GO" id="GO:0016597">
    <property type="term" value="F:amino acid binding"/>
    <property type="evidence" value="ECO:0007669"/>
    <property type="project" value="UniProtKB-UniRule"/>
</dbReference>
<protein>
    <recommendedName>
        <fullName evidence="2">ACT domain-containing protein ACR</fullName>
    </recommendedName>
    <alternativeName>
        <fullName evidence="2">Protein ACT DOMAIN REPEATS</fullName>
    </alternativeName>
</protein>
<keyword evidence="1 2" id="KW-0677">Repeat</keyword>
<dbReference type="PANTHER" id="PTHR31096">
    <property type="entry name" value="ACT DOMAIN-CONTAINING PROTEIN ACR4-RELATED"/>
    <property type="match status" value="1"/>
</dbReference>
<organism evidence="3 4">
    <name type="scientific">Heracleum sosnowskyi</name>
    <dbReference type="NCBI Taxonomy" id="360622"/>
    <lineage>
        <taxon>Eukaryota</taxon>
        <taxon>Viridiplantae</taxon>
        <taxon>Streptophyta</taxon>
        <taxon>Embryophyta</taxon>
        <taxon>Tracheophyta</taxon>
        <taxon>Spermatophyta</taxon>
        <taxon>Magnoliopsida</taxon>
        <taxon>eudicotyledons</taxon>
        <taxon>Gunneridae</taxon>
        <taxon>Pentapetalae</taxon>
        <taxon>asterids</taxon>
        <taxon>campanulids</taxon>
        <taxon>Apiales</taxon>
        <taxon>Apiaceae</taxon>
        <taxon>Apioideae</taxon>
        <taxon>apioid superclade</taxon>
        <taxon>Tordylieae</taxon>
        <taxon>Tordyliinae</taxon>
        <taxon>Heracleum</taxon>
    </lineage>
</organism>
<dbReference type="EMBL" id="JAUIZM010000004">
    <property type="protein sequence ID" value="KAK1386635.1"/>
    <property type="molecule type" value="Genomic_DNA"/>
</dbReference>
<comment type="caution">
    <text evidence="3">The sequence shown here is derived from an EMBL/GenBank/DDBJ whole genome shotgun (WGS) entry which is preliminary data.</text>
</comment>
<dbReference type="AlphaFoldDB" id="A0AAD8IMF5"/>
<dbReference type="Proteomes" id="UP001237642">
    <property type="component" value="Unassembled WGS sequence"/>
</dbReference>
<evidence type="ECO:0000313" key="3">
    <source>
        <dbReference type="EMBL" id="KAK1386635.1"/>
    </source>
</evidence>
<keyword evidence="4" id="KW-1185">Reference proteome</keyword>
<reference evidence="3" key="1">
    <citation type="submission" date="2023-02" db="EMBL/GenBank/DDBJ databases">
        <title>Genome of toxic invasive species Heracleum sosnowskyi carries increased number of genes despite the absence of recent whole-genome duplications.</title>
        <authorList>
            <person name="Schelkunov M."/>
            <person name="Shtratnikova V."/>
            <person name="Makarenko M."/>
            <person name="Klepikova A."/>
            <person name="Omelchenko D."/>
            <person name="Novikova G."/>
            <person name="Obukhova E."/>
            <person name="Bogdanov V."/>
            <person name="Penin A."/>
            <person name="Logacheva M."/>
        </authorList>
    </citation>
    <scope>NUCLEOTIDE SEQUENCE</scope>
    <source>
        <strain evidence="3">Hsosn_3</strain>
        <tissue evidence="3">Leaf</tissue>
    </source>
</reference>
<accession>A0AAD8IMF5</accession>
<name>A0AAD8IMF5_9APIA</name>
<comment type="function">
    <text evidence="2">Binds amino acids.</text>
</comment>
<evidence type="ECO:0000256" key="2">
    <source>
        <dbReference type="RuleBase" id="RU369043"/>
    </source>
</evidence>
<gene>
    <name evidence="3" type="ORF">POM88_014813</name>
</gene>
<dbReference type="PANTHER" id="PTHR31096:SF6">
    <property type="entry name" value="ACT DOMAIN-CONTAINING PROTEIN ACR8"/>
    <property type="match status" value="1"/>
</dbReference>
<reference evidence="3" key="2">
    <citation type="submission" date="2023-05" db="EMBL/GenBank/DDBJ databases">
        <authorList>
            <person name="Schelkunov M.I."/>
        </authorList>
    </citation>
    <scope>NUCLEOTIDE SEQUENCE</scope>
    <source>
        <strain evidence="3">Hsosn_3</strain>
        <tissue evidence="3">Leaf</tissue>
    </source>
</reference>
<proteinExistence type="predicted"/>
<evidence type="ECO:0000313" key="4">
    <source>
        <dbReference type="Proteomes" id="UP001237642"/>
    </source>
</evidence>
<sequence length="206" mass="24140">MEYVVFHATVKTALDRANMEFFIRHIDGTPISSEAEKQRVILCLRDAIQRRAYEHLLYVECSIVEDKVIFLAVDAEFSFAPEHAEEESNFEKFRCLIKSIESAGTNSSSAELYSELYSHANDIMGALEKHFDFEEVQLDQDILFFYYQNFFSDGPKWLVDVLHFSNQRILYVVHSLLFVIFENLRQVGYAQVFWQRNPKRRASSID</sequence>
<evidence type="ECO:0000256" key="1">
    <source>
        <dbReference type="ARBA" id="ARBA00022737"/>
    </source>
</evidence>
<dbReference type="InterPro" id="IPR040217">
    <property type="entry name" value="ACR1-12"/>
</dbReference>